<dbReference type="InterPro" id="IPR050586">
    <property type="entry name" value="CPA3_Na-H_Antiporter_D"/>
</dbReference>
<feature type="transmembrane region" description="Helical" evidence="6">
    <location>
        <begin position="1006"/>
        <end position="1025"/>
    </location>
</feature>
<feature type="transmembrane region" description="Helical" evidence="6">
    <location>
        <begin position="523"/>
        <end position="545"/>
    </location>
</feature>
<dbReference type="EMBL" id="CP077715">
    <property type="protein sequence ID" value="QXJ33401.1"/>
    <property type="molecule type" value="Genomic_DNA"/>
</dbReference>
<keyword evidence="2" id="KW-1003">Cell membrane</keyword>
<evidence type="ECO:0000256" key="5">
    <source>
        <dbReference type="ARBA" id="ARBA00023136"/>
    </source>
</evidence>
<protein>
    <submittedName>
        <fullName evidence="8">NADH-ubiquinone oxidoreductase chain M NADH-ubiquinone oxidoreductase chain L</fullName>
    </submittedName>
</protein>
<feature type="transmembrane region" description="Helical" evidence="6">
    <location>
        <begin position="682"/>
        <end position="702"/>
    </location>
</feature>
<organism evidence="8 9">
    <name type="scientific">Saccharolobus shibatae</name>
    <dbReference type="NCBI Taxonomy" id="2286"/>
    <lineage>
        <taxon>Archaea</taxon>
        <taxon>Thermoproteota</taxon>
        <taxon>Thermoprotei</taxon>
        <taxon>Sulfolobales</taxon>
        <taxon>Sulfolobaceae</taxon>
        <taxon>Saccharolobus</taxon>
    </lineage>
</organism>
<feature type="transmembrane region" description="Helical" evidence="6">
    <location>
        <begin position="928"/>
        <end position="951"/>
    </location>
</feature>
<feature type="transmembrane region" description="Helical" evidence="6">
    <location>
        <begin position="972"/>
        <end position="994"/>
    </location>
</feature>
<evidence type="ECO:0000313" key="9">
    <source>
        <dbReference type="Proteomes" id="UP000693941"/>
    </source>
</evidence>
<feature type="transmembrane region" description="Helical" evidence="6">
    <location>
        <begin position="199"/>
        <end position="218"/>
    </location>
</feature>
<keyword evidence="8" id="KW-0830">Ubiquinone</keyword>
<feature type="transmembrane region" description="Helical" evidence="6">
    <location>
        <begin position="600"/>
        <end position="627"/>
    </location>
</feature>
<feature type="transmembrane region" description="Helical" evidence="6">
    <location>
        <begin position="828"/>
        <end position="853"/>
    </location>
</feature>
<feature type="transmembrane region" description="Helical" evidence="6">
    <location>
        <begin position="894"/>
        <end position="916"/>
    </location>
</feature>
<dbReference type="RefSeq" id="WP_218260924.1">
    <property type="nucleotide sequence ID" value="NZ_CP077715.1"/>
</dbReference>
<dbReference type="PANTHER" id="PTHR42703:SF1">
    <property type="entry name" value="NA(+)_H(+) ANTIPORTER SUBUNIT D1"/>
    <property type="match status" value="1"/>
</dbReference>
<feature type="transmembrane region" description="Helical" evidence="6">
    <location>
        <begin position="789"/>
        <end position="808"/>
    </location>
</feature>
<evidence type="ECO:0000256" key="2">
    <source>
        <dbReference type="ARBA" id="ARBA00022475"/>
    </source>
</evidence>
<evidence type="ECO:0000259" key="7">
    <source>
        <dbReference type="Pfam" id="PF00361"/>
    </source>
</evidence>
<accession>A0A8F5BY01</accession>
<evidence type="ECO:0000313" key="8">
    <source>
        <dbReference type="EMBL" id="QXJ33401.1"/>
    </source>
</evidence>
<feature type="transmembrane region" description="Helical" evidence="6">
    <location>
        <begin position="760"/>
        <end position="782"/>
    </location>
</feature>
<feature type="transmembrane region" description="Helical" evidence="6">
    <location>
        <begin position="386"/>
        <end position="409"/>
    </location>
</feature>
<comment type="subcellular location">
    <subcellularLocation>
        <location evidence="1">Cell membrane</location>
        <topology evidence="1">Multi-pass membrane protein</topology>
    </subcellularLocation>
</comment>
<feature type="transmembrane region" description="Helical" evidence="6">
    <location>
        <begin position="294"/>
        <end position="315"/>
    </location>
</feature>
<evidence type="ECO:0000256" key="6">
    <source>
        <dbReference type="SAM" id="Phobius"/>
    </source>
</evidence>
<dbReference type="Pfam" id="PF00361">
    <property type="entry name" value="Proton_antipo_M"/>
    <property type="match status" value="2"/>
</dbReference>
<dbReference type="AlphaFoldDB" id="A0A8F5BY01"/>
<dbReference type="PANTHER" id="PTHR42703">
    <property type="entry name" value="NADH DEHYDROGENASE"/>
    <property type="match status" value="1"/>
</dbReference>
<keyword evidence="4 6" id="KW-1133">Transmembrane helix</keyword>
<dbReference type="InterPro" id="IPR001750">
    <property type="entry name" value="ND/Mrp_TM"/>
</dbReference>
<gene>
    <name evidence="8" type="ORF">J5U21_03079</name>
</gene>
<proteinExistence type="predicted"/>
<dbReference type="GO" id="GO:0005886">
    <property type="term" value="C:plasma membrane"/>
    <property type="evidence" value="ECO:0007669"/>
    <property type="project" value="UniProtKB-SubCell"/>
</dbReference>
<evidence type="ECO:0000256" key="4">
    <source>
        <dbReference type="ARBA" id="ARBA00022989"/>
    </source>
</evidence>
<feature type="transmembrane region" description="Helical" evidence="6">
    <location>
        <begin position="69"/>
        <end position="91"/>
    </location>
</feature>
<evidence type="ECO:0000256" key="3">
    <source>
        <dbReference type="ARBA" id="ARBA00022692"/>
    </source>
</evidence>
<evidence type="ECO:0000256" key="1">
    <source>
        <dbReference type="ARBA" id="ARBA00004651"/>
    </source>
</evidence>
<feature type="transmembrane region" description="Helical" evidence="6">
    <location>
        <begin position="565"/>
        <end position="588"/>
    </location>
</feature>
<keyword evidence="5 6" id="KW-0472">Membrane</keyword>
<feature type="transmembrane region" description="Helical" evidence="6">
    <location>
        <begin position="29"/>
        <end position="49"/>
    </location>
</feature>
<feature type="transmembrane region" description="Helical" evidence="6">
    <location>
        <begin position="103"/>
        <end position="123"/>
    </location>
</feature>
<feature type="transmembrane region" description="Helical" evidence="6">
    <location>
        <begin position="321"/>
        <end position="338"/>
    </location>
</feature>
<feature type="transmembrane region" description="Helical" evidence="6">
    <location>
        <begin position="415"/>
        <end position="439"/>
    </location>
</feature>
<feature type="transmembrane region" description="Helical" evidence="6">
    <location>
        <begin position="239"/>
        <end position="259"/>
    </location>
</feature>
<feature type="transmembrane region" description="Helical" evidence="6">
    <location>
        <begin position="6"/>
        <end position="22"/>
    </location>
</feature>
<feature type="transmembrane region" description="Helical" evidence="6">
    <location>
        <begin position="460"/>
        <end position="479"/>
    </location>
</feature>
<sequence>MIYFSFILLIISFILAVSIFFIRSRIPSFIVSLLSIAINVPFLFLKGSYEYIFISKYIEDFGIVINNLNYPFIITILIVTLLTTIYSLRYMEHKFKEENKYNWGLYYALYTLFGLSMLYTVLSTNLLELYIFLEISLISSFLLIALYGYGDRRRISLMYFIWTHIGTILLLASIIIIGLTSGSMNIYTDAYTFANYSMIPYSILVFIIAVIGMFIKGAQAGFNIWLPYAHGEAPTPISVLLSPNMVGLGIFVVIIYYYLFPTMSFIAPLFIAWALITMIYGGINALAQKDFKRFLAYSSVSQMGYMLLGASIAFLGGLSSSIISLPLGILASILIYVSHGFGKAILFMSAGASITELNERNIEKLGGLYLSSPLHSTMAFIGTLNLLGLPPTIGLISEALLIFSVGTILDKIGLAGFIVIVAFIMIAIGTSSAYIGYLFKIVYAGKKENKNLDNLKEYSIPMILIGVVSIITFFIPQYISPSLTFTLLFSNSIILPLVAFLPVIGSLIALITPKSLNQDLRGAIVVLTIGISMILSALLLINNLGQPLFGHSQLSYSFGYLQFSANLLQSILSLFVSSLSFFIALYSIGYMREDNVLRRYWGFFGLFVTSMLSVVLANNVLLFIAGWEGTSLASYGLISYWLDDNERNVVGDFGRRIFGIENISKPTTSGIRALIFTRVGDVGLLAVLGYLLSLSGYNYILYPMSNILSTVFSALSNVASRPEGWLILLVFFLGGLAKSAQFPFTQWLLTAMTGPTPVSALIHAATMVNLGAILTFLTYQFIPVNTNTYLFFTIMVGITLFTALYTSVNALASNEQKVILAYSTADQISLMIFSSSLGALLGNVGLGIIVGLIQMFAHGIYKASLFMNAGSVIHYTESRYVASKPLLYKEIPSVFVLQLIAALNLANLPPLIGFWAHNIIGNLVSSALSAIFYLYIILEFLGAIYILRYIARTFLWKGEEHDTHEHGHLSTLMVISPGFLILASIILGVLYFNLATFFNVIQLSDIDFISLILSIIGWIIAFAVYTRRLNLSSIMPLIDFAYYGWYVNPGFDKFGYLFKGFANALFNNFERGVIDIGLNEKLPKSMINFGSRIYNVVEDHILGDYIMLYAWGIVLLLIIVLVLFGVIG</sequence>
<dbReference type="GeneID" id="65561491"/>
<keyword evidence="3 6" id="KW-0812">Transmembrane</keyword>
<name>A0A8F5BY01_9CREN</name>
<feature type="transmembrane region" description="Helical" evidence="6">
    <location>
        <begin position="1108"/>
        <end position="1127"/>
    </location>
</feature>
<feature type="transmembrane region" description="Helical" evidence="6">
    <location>
        <begin position="129"/>
        <end position="150"/>
    </location>
</feature>
<feature type="transmembrane region" description="Helical" evidence="6">
    <location>
        <begin position="485"/>
        <end position="511"/>
    </location>
</feature>
<dbReference type="Proteomes" id="UP000693941">
    <property type="component" value="Chromosome"/>
</dbReference>
<feature type="transmembrane region" description="Helical" evidence="6">
    <location>
        <begin position="157"/>
        <end position="179"/>
    </location>
</feature>
<feature type="domain" description="NADH:quinone oxidoreductase/Mrp antiporter transmembrane" evidence="7">
    <location>
        <begin position="667"/>
        <end position="930"/>
    </location>
</feature>
<feature type="transmembrane region" description="Helical" evidence="6">
    <location>
        <begin position="265"/>
        <end position="287"/>
    </location>
</feature>
<reference evidence="8" key="1">
    <citation type="journal article" date="2021" name="Environ. Microbiol.">
        <title>New insights into the diversity and evolution of the archaeal mobilome from three complete genomes of Saccharolobus shibatae.</title>
        <authorList>
            <person name="Medvedeva S."/>
            <person name="Brandt D."/>
            <person name="Cvirkaite-Krupovic V."/>
            <person name="Liu Y."/>
            <person name="Severinov K."/>
            <person name="Ishino S."/>
            <person name="Ishino Y."/>
            <person name="Prangishvili D."/>
            <person name="Kalinowski J."/>
            <person name="Krupovic M."/>
        </authorList>
    </citation>
    <scope>NUCLEOTIDE SEQUENCE</scope>
    <source>
        <strain evidence="8">BEU9</strain>
    </source>
</reference>
<feature type="domain" description="NADH:quinone oxidoreductase/Mrp antiporter transmembrane" evidence="7">
    <location>
        <begin position="123"/>
        <end position="405"/>
    </location>
</feature>
<feature type="transmembrane region" description="Helical" evidence="6">
    <location>
        <begin position="723"/>
        <end position="740"/>
    </location>
</feature>